<dbReference type="InterPro" id="IPR036893">
    <property type="entry name" value="SBP_sf"/>
</dbReference>
<evidence type="ECO:0000256" key="7">
    <source>
        <dbReference type="ARBA" id="ARBA00023163"/>
    </source>
</evidence>
<feature type="domain" description="SBP-type" evidence="10">
    <location>
        <begin position="178"/>
        <end position="255"/>
    </location>
</feature>
<dbReference type="PANTHER" id="PTHR31251">
    <property type="entry name" value="SQUAMOSA PROMOTER-BINDING-LIKE PROTEIN 4"/>
    <property type="match status" value="1"/>
</dbReference>
<comment type="caution">
    <text evidence="11">The sequence shown here is derived from an EMBL/GenBank/DDBJ whole genome shotgun (WGS) entry which is preliminary data.</text>
</comment>
<evidence type="ECO:0000256" key="9">
    <source>
        <dbReference type="PROSITE-ProRule" id="PRU00470"/>
    </source>
</evidence>
<dbReference type="SUPFAM" id="SSF103612">
    <property type="entry name" value="SBT domain"/>
    <property type="match status" value="1"/>
</dbReference>
<dbReference type="GO" id="GO:0003677">
    <property type="term" value="F:DNA binding"/>
    <property type="evidence" value="ECO:0007669"/>
    <property type="project" value="UniProtKB-KW"/>
</dbReference>
<dbReference type="InterPro" id="IPR044817">
    <property type="entry name" value="SBP-like"/>
</dbReference>
<dbReference type="InterPro" id="IPR004333">
    <property type="entry name" value="SBP_dom"/>
</dbReference>
<evidence type="ECO:0000256" key="3">
    <source>
        <dbReference type="ARBA" id="ARBA00022771"/>
    </source>
</evidence>
<dbReference type="GO" id="GO:0008270">
    <property type="term" value="F:zinc ion binding"/>
    <property type="evidence" value="ECO:0007669"/>
    <property type="project" value="UniProtKB-KW"/>
</dbReference>
<keyword evidence="7" id="KW-0804">Transcription</keyword>
<sequence length="528" mass="58257">MGSWSYGSEEKGFFDSKELDLPMDTLARGRKLLMGWDMKTPCNFENSALVSDGQTVESMEFMGLGYPDMMRKSFYCNPSSEFWGAEIGSDCSKKVASPTCMITSNSFFGEEESRSRLSSSVMESNSHDSSLIDLKLGRLADCGDAKMGKSFNEKLVLPSVGSSLPAKRARTTSLLSQTPFCQVHGCNMDLSASKDYHKRHKVCDVHSKTAKVIVNGIEQRFCQQCSRFHLLSEFDDGKRSCRKRLAGHNERRRKPQLNTQSDKPLKLFQSYQVSAGTRFVGTSSLPTRLPFVFQDILPSGVPCPDRYEQANWCKHIKLEERPIYSPQLVIPITNGQLLPKTLHLHSVEKHYPSGIHSSATEAHTVFDAASTVQQLSGVSDSSCALSLLSAQTQDLSSHSTGIPTASPMIIHSGHALCTVDQNSNKVIGVSSLENFTTNGFHSSGMNSMEVDQRGPIILSDAGNAVDFGVHADGIFQGSDSLDAKYCVSPEHGSTVDLLQLSSHLQRVERQRNIMHVKQESEDFCWEAV</sequence>
<dbReference type="Pfam" id="PF03110">
    <property type="entry name" value="SBP"/>
    <property type="match status" value="1"/>
</dbReference>
<dbReference type="FunFam" id="4.10.1100.10:FF:000001">
    <property type="entry name" value="Squamosa promoter-binding-like protein 14"/>
    <property type="match status" value="1"/>
</dbReference>
<dbReference type="EMBL" id="JBBPBK010000010">
    <property type="protein sequence ID" value="KAK9277172.1"/>
    <property type="molecule type" value="Genomic_DNA"/>
</dbReference>
<dbReference type="Proteomes" id="UP001415857">
    <property type="component" value="Unassembled WGS sequence"/>
</dbReference>
<evidence type="ECO:0000313" key="12">
    <source>
        <dbReference type="Proteomes" id="UP001415857"/>
    </source>
</evidence>
<keyword evidence="4" id="KW-0862">Zinc</keyword>
<gene>
    <name evidence="11" type="ORF">L1049_006711</name>
</gene>
<keyword evidence="2" id="KW-0479">Metal-binding</keyword>
<protein>
    <recommendedName>
        <fullName evidence="10">SBP-type domain-containing protein</fullName>
    </recommendedName>
</protein>
<evidence type="ECO:0000256" key="8">
    <source>
        <dbReference type="ARBA" id="ARBA00023242"/>
    </source>
</evidence>
<dbReference type="PROSITE" id="PS51141">
    <property type="entry name" value="ZF_SBP"/>
    <property type="match status" value="1"/>
</dbReference>
<evidence type="ECO:0000256" key="6">
    <source>
        <dbReference type="ARBA" id="ARBA00023125"/>
    </source>
</evidence>
<dbReference type="AlphaFoldDB" id="A0AAP0RHF4"/>
<proteinExistence type="predicted"/>
<evidence type="ECO:0000256" key="2">
    <source>
        <dbReference type="ARBA" id="ARBA00022723"/>
    </source>
</evidence>
<organism evidence="11 12">
    <name type="scientific">Liquidambar formosana</name>
    <name type="common">Formosan gum</name>
    <dbReference type="NCBI Taxonomy" id="63359"/>
    <lineage>
        <taxon>Eukaryota</taxon>
        <taxon>Viridiplantae</taxon>
        <taxon>Streptophyta</taxon>
        <taxon>Embryophyta</taxon>
        <taxon>Tracheophyta</taxon>
        <taxon>Spermatophyta</taxon>
        <taxon>Magnoliopsida</taxon>
        <taxon>eudicotyledons</taxon>
        <taxon>Gunneridae</taxon>
        <taxon>Pentapetalae</taxon>
        <taxon>Saxifragales</taxon>
        <taxon>Altingiaceae</taxon>
        <taxon>Liquidambar</taxon>
    </lineage>
</organism>
<keyword evidence="8" id="KW-0539">Nucleus</keyword>
<comment type="subcellular location">
    <subcellularLocation>
        <location evidence="1">Nucleus</location>
    </subcellularLocation>
</comment>
<evidence type="ECO:0000256" key="4">
    <source>
        <dbReference type="ARBA" id="ARBA00022833"/>
    </source>
</evidence>
<evidence type="ECO:0000256" key="5">
    <source>
        <dbReference type="ARBA" id="ARBA00023015"/>
    </source>
</evidence>
<name>A0AAP0RHF4_LIQFO</name>
<keyword evidence="5" id="KW-0805">Transcription regulation</keyword>
<keyword evidence="12" id="KW-1185">Reference proteome</keyword>
<evidence type="ECO:0000259" key="10">
    <source>
        <dbReference type="PROSITE" id="PS51141"/>
    </source>
</evidence>
<keyword evidence="3 9" id="KW-0863">Zinc-finger</keyword>
<reference evidence="11 12" key="1">
    <citation type="journal article" date="2024" name="Plant J.">
        <title>Genome sequences and population genomics reveal climatic adaptation and genomic divergence between two closely related sweetgum species.</title>
        <authorList>
            <person name="Xu W.Q."/>
            <person name="Ren C.Q."/>
            <person name="Zhang X.Y."/>
            <person name="Comes H.P."/>
            <person name="Liu X.H."/>
            <person name="Li Y.G."/>
            <person name="Kettle C.J."/>
            <person name="Jalonen R."/>
            <person name="Gaisberger H."/>
            <person name="Ma Y.Z."/>
            <person name="Qiu Y.X."/>
        </authorList>
    </citation>
    <scope>NUCLEOTIDE SEQUENCE [LARGE SCALE GENOMIC DNA]</scope>
    <source>
        <strain evidence="11">Hangzhou</strain>
    </source>
</reference>
<dbReference type="PANTHER" id="PTHR31251:SF102">
    <property type="entry name" value="SBP-TYPE DOMAIN-CONTAINING PROTEIN"/>
    <property type="match status" value="1"/>
</dbReference>
<keyword evidence="6" id="KW-0238">DNA-binding</keyword>
<dbReference type="Gene3D" id="4.10.1100.10">
    <property type="entry name" value="Transcription factor, SBP-box domain"/>
    <property type="match status" value="1"/>
</dbReference>
<dbReference type="GO" id="GO:0005634">
    <property type="term" value="C:nucleus"/>
    <property type="evidence" value="ECO:0007669"/>
    <property type="project" value="UniProtKB-SubCell"/>
</dbReference>
<evidence type="ECO:0000313" key="11">
    <source>
        <dbReference type="EMBL" id="KAK9277172.1"/>
    </source>
</evidence>
<evidence type="ECO:0000256" key="1">
    <source>
        <dbReference type="ARBA" id="ARBA00004123"/>
    </source>
</evidence>
<accession>A0AAP0RHF4</accession>